<accession>A0A2G5I8M3</accession>
<gene>
    <name evidence="3" type="ORF">CB0940_00202</name>
    <name evidence="4" type="ORF">RHO25_000209</name>
</gene>
<evidence type="ECO:0000313" key="4">
    <source>
        <dbReference type="EMBL" id="WPA95607.1"/>
    </source>
</evidence>
<organism evidence="3 5">
    <name type="scientific">Cercospora beticola</name>
    <name type="common">Sugarbeet leaf spot fungus</name>
    <dbReference type="NCBI Taxonomy" id="122368"/>
    <lineage>
        <taxon>Eukaryota</taxon>
        <taxon>Fungi</taxon>
        <taxon>Dikarya</taxon>
        <taxon>Ascomycota</taxon>
        <taxon>Pezizomycotina</taxon>
        <taxon>Dothideomycetes</taxon>
        <taxon>Dothideomycetidae</taxon>
        <taxon>Mycosphaerellales</taxon>
        <taxon>Mycosphaerellaceae</taxon>
        <taxon>Cercospora</taxon>
    </lineage>
</organism>
<dbReference type="AlphaFoldDB" id="A0A2G5I8M3"/>
<proteinExistence type="predicted"/>
<reference evidence="4 6" key="2">
    <citation type="submission" date="2023-09" db="EMBL/GenBank/DDBJ databases">
        <title>Complete-Gapless Cercospora beticola genome.</title>
        <authorList>
            <person name="Wyatt N.A."/>
            <person name="Spanner R.E."/>
            <person name="Bolton M.D."/>
        </authorList>
    </citation>
    <scope>NUCLEOTIDE SEQUENCE [LARGE SCALE GENOMIC DNA]</scope>
    <source>
        <strain evidence="4">Cb09-40</strain>
    </source>
</reference>
<dbReference type="Proteomes" id="UP000230605">
    <property type="component" value="Chromosome 1"/>
</dbReference>
<dbReference type="Proteomes" id="UP001302367">
    <property type="component" value="Chromosome 1"/>
</dbReference>
<dbReference type="OrthoDB" id="10426646at2759"/>
<protein>
    <recommendedName>
        <fullName evidence="2">DUF6590 domain-containing protein</fullName>
    </recommendedName>
</protein>
<feature type="region of interest" description="Disordered" evidence="1">
    <location>
        <begin position="1"/>
        <end position="62"/>
    </location>
</feature>
<name>A0A2G5I8M3_CERBT</name>
<evidence type="ECO:0000256" key="1">
    <source>
        <dbReference type="SAM" id="MobiDB-lite"/>
    </source>
</evidence>
<evidence type="ECO:0000259" key="2">
    <source>
        <dbReference type="Pfam" id="PF20233"/>
    </source>
</evidence>
<evidence type="ECO:0000313" key="3">
    <source>
        <dbReference type="EMBL" id="PIB01130.1"/>
    </source>
</evidence>
<dbReference type="EMBL" id="CP134184">
    <property type="protein sequence ID" value="WPA95607.1"/>
    <property type="molecule type" value="Genomic_DNA"/>
</dbReference>
<dbReference type="EMBL" id="LKMD01000100">
    <property type="protein sequence ID" value="PIB01130.1"/>
    <property type="molecule type" value="Genomic_DNA"/>
</dbReference>
<dbReference type="InterPro" id="IPR046497">
    <property type="entry name" value="DUF6590"/>
</dbReference>
<evidence type="ECO:0000313" key="6">
    <source>
        <dbReference type="Proteomes" id="UP001302367"/>
    </source>
</evidence>
<keyword evidence="6" id="KW-1185">Reference proteome</keyword>
<evidence type="ECO:0000313" key="5">
    <source>
        <dbReference type="Proteomes" id="UP000230605"/>
    </source>
</evidence>
<feature type="domain" description="DUF6590" evidence="2">
    <location>
        <begin position="193"/>
        <end position="336"/>
    </location>
</feature>
<reference evidence="3 5" key="1">
    <citation type="submission" date="2015-10" db="EMBL/GenBank/DDBJ databases">
        <title>The cercosporin biosynthetic gene cluster was horizontally transferred to several fungal lineages and shown to be expanded in Cercospora beticola based on microsynteny with recipient genomes.</title>
        <authorList>
            <person name="De Jonge R."/>
            <person name="Ebert M.K."/>
            <person name="Suttle J.C."/>
            <person name="Jurick Ii W.M."/>
            <person name="Secor G.A."/>
            <person name="Thomma B.P."/>
            <person name="Van De Peer Y."/>
            <person name="Bolton M.D."/>
        </authorList>
    </citation>
    <scope>NUCLEOTIDE SEQUENCE [LARGE SCALE GENOMIC DNA]</scope>
    <source>
        <strain evidence="3 5">09-40</strain>
    </source>
</reference>
<sequence>MPRVPDELSADQQGADKLTPKDQGAVETSAERHSYLLNEPCKPEQQQAGFKPFGKYQHPQSRGWVKDQLLKSKSQSVAAKPNRHDSLEPLDEREIDIEPTKEPVKLNQDKGSVAGRSWRGKQGGFRTKTATTYALPKKSAFEWPVGRAVAPAVPSAPAPPANATHPEPALPLFVSSNSANYQTHASTGRTWRDFDIGDVFWISWTSYYTDPQVTADPQSLYQTRDGPKVTKVRLHVCVSKSEFLMRALPIFSHNNGGIVKIPQDRQYEFSCMKQVGDTTRVTHPLGTQVLSFESTLPDFELRNTSTVRLVESQPVHYDQRILKVGHLAAYSITQLSQQMAKAEQTGSWKFSQKTDKQKRDEIIVKKQASIAAVKTMPPPGKKL</sequence>
<dbReference type="Pfam" id="PF20233">
    <property type="entry name" value="DUF6590"/>
    <property type="match status" value="1"/>
</dbReference>